<keyword evidence="6" id="KW-0732">Signal</keyword>
<name>A0ABY7TGC3_9SPHN</name>
<keyword evidence="2" id="KW-0444">Lipid biosynthesis</keyword>
<reference evidence="8 9" key="1">
    <citation type="submission" date="2023-02" db="EMBL/GenBank/DDBJ databases">
        <title>Genome sequence of Sphingomonas naphthae.</title>
        <authorList>
            <person name="Kim S."/>
            <person name="Heo J."/>
            <person name="Kwon S.-W."/>
        </authorList>
    </citation>
    <scope>NUCLEOTIDE SEQUENCE [LARGE SCALE GENOMIC DNA]</scope>
    <source>
        <strain evidence="8 9">KACC 18716</strain>
    </source>
</reference>
<comment type="pathway">
    <text evidence="1">Lipid metabolism.</text>
</comment>
<sequence>MSGRVAKARRLARIVAAVAMIPPHVAGWALAKPFGREHRWTRAFLGATGRRLSLKVTTEGQRLTGPVLFVSNHVSWLDILALGGATGPTGAAFVSRGDVQSWPLIGFLAKVGGTIFIDRERRSIGQQTDALTRALASGRPAMLFPEGTTGDGKTLLPFRAALFGSVAGGNVPIQPVAIDYGPAMEAIAWGGDEGFGPNAGRVLLRDGKLPVTVRFLAPIDPAGLDRKQLAAKARDAIANALGMS</sequence>
<evidence type="ECO:0000313" key="8">
    <source>
        <dbReference type="EMBL" id="WCT72272.1"/>
    </source>
</evidence>
<dbReference type="GO" id="GO:0016746">
    <property type="term" value="F:acyltransferase activity"/>
    <property type="evidence" value="ECO:0007669"/>
    <property type="project" value="UniProtKB-KW"/>
</dbReference>
<dbReference type="Proteomes" id="UP001220395">
    <property type="component" value="Chromosome"/>
</dbReference>
<evidence type="ECO:0000313" key="9">
    <source>
        <dbReference type="Proteomes" id="UP001220395"/>
    </source>
</evidence>
<protein>
    <submittedName>
        <fullName evidence="8">Lysophospholipid acyltransferase family protein</fullName>
    </submittedName>
</protein>
<evidence type="ECO:0000259" key="7">
    <source>
        <dbReference type="SMART" id="SM00563"/>
    </source>
</evidence>
<dbReference type="PANTHER" id="PTHR10434:SF64">
    <property type="entry name" value="1-ACYL-SN-GLYCEROL-3-PHOSPHATE ACYLTRANSFERASE-RELATED"/>
    <property type="match status" value="1"/>
</dbReference>
<evidence type="ECO:0000256" key="1">
    <source>
        <dbReference type="ARBA" id="ARBA00005189"/>
    </source>
</evidence>
<proteinExistence type="predicted"/>
<dbReference type="PANTHER" id="PTHR10434">
    <property type="entry name" value="1-ACYL-SN-GLYCEROL-3-PHOSPHATE ACYLTRANSFERASE"/>
    <property type="match status" value="1"/>
</dbReference>
<evidence type="ECO:0000256" key="2">
    <source>
        <dbReference type="ARBA" id="ARBA00022516"/>
    </source>
</evidence>
<dbReference type="InterPro" id="IPR002123">
    <property type="entry name" value="Plipid/glycerol_acylTrfase"/>
</dbReference>
<dbReference type="CDD" id="cd07989">
    <property type="entry name" value="LPLAT_AGPAT-like"/>
    <property type="match status" value="1"/>
</dbReference>
<keyword evidence="4" id="KW-0443">Lipid metabolism</keyword>
<feature type="chain" id="PRO_5046841108" evidence="6">
    <location>
        <begin position="32"/>
        <end position="244"/>
    </location>
</feature>
<evidence type="ECO:0000256" key="5">
    <source>
        <dbReference type="ARBA" id="ARBA00023315"/>
    </source>
</evidence>
<dbReference type="RefSeq" id="WP_273686229.1">
    <property type="nucleotide sequence ID" value="NZ_CP117411.1"/>
</dbReference>
<dbReference type="SUPFAM" id="SSF69593">
    <property type="entry name" value="Glycerol-3-phosphate (1)-acyltransferase"/>
    <property type="match status" value="1"/>
</dbReference>
<feature type="domain" description="Phospholipid/glycerol acyltransferase" evidence="7">
    <location>
        <begin position="67"/>
        <end position="181"/>
    </location>
</feature>
<dbReference type="EMBL" id="CP117411">
    <property type="protein sequence ID" value="WCT72272.1"/>
    <property type="molecule type" value="Genomic_DNA"/>
</dbReference>
<feature type="signal peptide" evidence="6">
    <location>
        <begin position="1"/>
        <end position="31"/>
    </location>
</feature>
<evidence type="ECO:0000256" key="3">
    <source>
        <dbReference type="ARBA" id="ARBA00022679"/>
    </source>
</evidence>
<keyword evidence="5 8" id="KW-0012">Acyltransferase</keyword>
<evidence type="ECO:0000256" key="6">
    <source>
        <dbReference type="SAM" id="SignalP"/>
    </source>
</evidence>
<keyword evidence="3" id="KW-0808">Transferase</keyword>
<dbReference type="Pfam" id="PF01553">
    <property type="entry name" value="Acyltransferase"/>
    <property type="match status" value="1"/>
</dbReference>
<accession>A0ABY7TGC3</accession>
<dbReference type="SMART" id="SM00563">
    <property type="entry name" value="PlsC"/>
    <property type="match status" value="1"/>
</dbReference>
<organism evidence="8 9">
    <name type="scientific">Sphingomonas naphthae</name>
    <dbReference type="NCBI Taxonomy" id="1813468"/>
    <lineage>
        <taxon>Bacteria</taxon>
        <taxon>Pseudomonadati</taxon>
        <taxon>Pseudomonadota</taxon>
        <taxon>Alphaproteobacteria</taxon>
        <taxon>Sphingomonadales</taxon>
        <taxon>Sphingomonadaceae</taxon>
        <taxon>Sphingomonas</taxon>
    </lineage>
</organism>
<evidence type="ECO:0000256" key="4">
    <source>
        <dbReference type="ARBA" id="ARBA00023098"/>
    </source>
</evidence>
<gene>
    <name evidence="8" type="ORF">PQ455_11545</name>
</gene>
<keyword evidence="9" id="KW-1185">Reference proteome</keyword>